<organism evidence="1 2">
    <name type="scientific">Lacticaseibacillus saniviri JCM 17471 = DSM 24301</name>
    <dbReference type="NCBI Taxonomy" id="1293598"/>
    <lineage>
        <taxon>Bacteria</taxon>
        <taxon>Bacillati</taxon>
        <taxon>Bacillota</taxon>
        <taxon>Bacilli</taxon>
        <taxon>Lactobacillales</taxon>
        <taxon>Lactobacillaceae</taxon>
        <taxon>Lacticaseibacillus</taxon>
    </lineage>
</organism>
<gene>
    <name evidence="1" type="ORF">IV56_GL000663</name>
</gene>
<dbReference type="PATRIC" id="fig|1293598.4.peg.706"/>
<keyword evidence="2" id="KW-1185">Reference proteome</keyword>
<accession>A0A0R2MTL7</accession>
<dbReference type="STRING" id="1293598.IV56_GL000663"/>
<proteinExistence type="predicted"/>
<evidence type="ECO:0000313" key="2">
    <source>
        <dbReference type="Proteomes" id="UP000050969"/>
    </source>
</evidence>
<dbReference type="AlphaFoldDB" id="A0A0R2MTL7"/>
<protein>
    <recommendedName>
        <fullName evidence="3">Surface layer protein A domain-containing protein</fullName>
    </recommendedName>
</protein>
<dbReference type="EMBL" id="JQCE01000027">
    <property type="protein sequence ID" value="KRO16975.1"/>
    <property type="molecule type" value="Genomic_DNA"/>
</dbReference>
<evidence type="ECO:0000313" key="1">
    <source>
        <dbReference type="EMBL" id="KRO16975.1"/>
    </source>
</evidence>
<sequence length="368" mass="40637">MIVMARFRTFNCQKQVFKSGKQLLLTTIAALALLGTGSVINTVAQDGNVVRADTEHTATFNDPSLMVTRTIVARLNFNGVTKDVTIKNVKAVPDSPNVALVNAPKFAGYTTFGGNPMRIYLFGPNTTYHGKLFQDVSMMQYFTPGYKHPEMPARDPQLGTESGYLNNQLAKVTYTIPSAADGQVYTMDKNENITATSQKLVKGTKWRITQMLSSDNGNNWLNAGKNTWLKLRNYKLFDGSAVLGSFVSFYPVSTVTRNGGAHVYSTVNNNFVATSRVLPKGSSWSTKAASNEWLNIGGDQWLRFADVHNHKKTTTSNTPSNKATMTSKSLKHGTTWRVSLYRTIDGVISWYNLGGNQWIQAKYAVAVK</sequence>
<evidence type="ECO:0008006" key="3">
    <source>
        <dbReference type="Google" id="ProtNLM"/>
    </source>
</evidence>
<dbReference type="Proteomes" id="UP000050969">
    <property type="component" value="Unassembled WGS sequence"/>
</dbReference>
<comment type="caution">
    <text evidence="1">The sequence shown here is derived from an EMBL/GenBank/DDBJ whole genome shotgun (WGS) entry which is preliminary data.</text>
</comment>
<name>A0A0R2MTL7_9LACO</name>
<reference evidence="1 2" key="1">
    <citation type="journal article" date="2015" name="Genome Announc.">
        <title>Expanding the biotechnology potential of lactobacilli through comparative genomics of 213 strains and associated genera.</title>
        <authorList>
            <person name="Sun Z."/>
            <person name="Harris H.M."/>
            <person name="McCann A."/>
            <person name="Guo C."/>
            <person name="Argimon S."/>
            <person name="Zhang W."/>
            <person name="Yang X."/>
            <person name="Jeffery I.B."/>
            <person name="Cooney J.C."/>
            <person name="Kagawa T.F."/>
            <person name="Liu W."/>
            <person name="Song Y."/>
            <person name="Salvetti E."/>
            <person name="Wrobel A."/>
            <person name="Rasinkangas P."/>
            <person name="Parkhill J."/>
            <person name="Rea M.C."/>
            <person name="O'Sullivan O."/>
            <person name="Ritari J."/>
            <person name="Douillard F.P."/>
            <person name="Paul Ross R."/>
            <person name="Yang R."/>
            <person name="Briner A.E."/>
            <person name="Felis G.E."/>
            <person name="de Vos W.M."/>
            <person name="Barrangou R."/>
            <person name="Klaenhammer T.R."/>
            <person name="Caufield P.W."/>
            <person name="Cui Y."/>
            <person name="Zhang H."/>
            <person name="O'Toole P.W."/>
        </authorList>
    </citation>
    <scope>NUCLEOTIDE SEQUENCE [LARGE SCALE GENOMIC DNA]</scope>
    <source>
        <strain evidence="1 2">DSM 24301</strain>
    </source>
</reference>